<evidence type="ECO:0000313" key="3">
    <source>
        <dbReference type="Proteomes" id="UP000184499"/>
    </source>
</evidence>
<organism evidence="2 3">
    <name type="scientific">Aspergillus brasiliensis (strain CBS 101740 / IMI 381727 / IBT 21946)</name>
    <dbReference type="NCBI Taxonomy" id="767769"/>
    <lineage>
        <taxon>Eukaryota</taxon>
        <taxon>Fungi</taxon>
        <taxon>Dikarya</taxon>
        <taxon>Ascomycota</taxon>
        <taxon>Pezizomycotina</taxon>
        <taxon>Eurotiomycetes</taxon>
        <taxon>Eurotiomycetidae</taxon>
        <taxon>Eurotiales</taxon>
        <taxon>Aspergillaceae</taxon>
        <taxon>Aspergillus</taxon>
        <taxon>Aspergillus subgen. Circumdati</taxon>
    </lineage>
</organism>
<keyword evidence="1" id="KW-0472">Membrane</keyword>
<gene>
    <name evidence="2" type="ORF">ASPBRDRAFT_39380</name>
</gene>
<keyword evidence="1" id="KW-1133">Transmembrane helix</keyword>
<feature type="transmembrane region" description="Helical" evidence="1">
    <location>
        <begin position="12"/>
        <end position="37"/>
    </location>
</feature>
<dbReference type="AlphaFoldDB" id="A0A1L9URL3"/>
<proteinExistence type="predicted"/>
<dbReference type="RefSeq" id="XP_067481510.1">
    <property type="nucleotide sequence ID" value="XM_067624133.1"/>
</dbReference>
<evidence type="ECO:0000256" key="1">
    <source>
        <dbReference type="SAM" id="Phobius"/>
    </source>
</evidence>
<keyword evidence="3" id="KW-1185">Reference proteome</keyword>
<keyword evidence="1" id="KW-0812">Transmembrane</keyword>
<accession>A0A1L9URL3</accession>
<reference evidence="3" key="1">
    <citation type="journal article" date="2017" name="Genome Biol.">
        <title>Comparative genomics reveals high biological diversity and specific adaptations in the industrially and medically important fungal genus Aspergillus.</title>
        <authorList>
            <person name="de Vries R.P."/>
            <person name="Riley R."/>
            <person name="Wiebenga A."/>
            <person name="Aguilar-Osorio G."/>
            <person name="Amillis S."/>
            <person name="Uchima C.A."/>
            <person name="Anderluh G."/>
            <person name="Asadollahi M."/>
            <person name="Askin M."/>
            <person name="Barry K."/>
            <person name="Battaglia E."/>
            <person name="Bayram O."/>
            <person name="Benocci T."/>
            <person name="Braus-Stromeyer S.A."/>
            <person name="Caldana C."/>
            <person name="Canovas D."/>
            <person name="Cerqueira G.C."/>
            <person name="Chen F."/>
            <person name="Chen W."/>
            <person name="Choi C."/>
            <person name="Clum A."/>
            <person name="Dos Santos R.A."/>
            <person name="Damasio A.R."/>
            <person name="Diallinas G."/>
            <person name="Emri T."/>
            <person name="Fekete E."/>
            <person name="Flipphi M."/>
            <person name="Freyberg S."/>
            <person name="Gallo A."/>
            <person name="Gournas C."/>
            <person name="Habgood R."/>
            <person name="Hainaut M."/>
            <person name="Harispe M.L."/>
            <person name="Henrissat B."/>
            <person name="Hilden K.S."/>
            <person name="Hope R."/>
            <person name="Hossain A."/>
            <person name="Karabika E."/>
            <person name="Karaffa L."/>
            <person name="Karanyi Z."/>
            <person name="Krasevec N."/>
            <person name="Kuo A."/>
            <person name="Kusch H."/>
            <person name="LaButti K."/>
            <person name="Lagendijk E.L."/>
            <person name="Lapidus A."/>
            <person name="Levasseur A."/>
            <person name="Lindquist E."/>
            <person name="Lipzen A."/>
            <person name="Logrieco A.F."/>
            <person name="MacCabe A."/>
            <person name="Maekelae M.R."/>
            <person name="Malavazi I."/>
            <person name="Melin P."/>
            <person name="Meyer V."/>
            <person name="Mielnichuk N."/>
            <person name="Miskei M."/>
            <person name="Molnar A.P."/>
            <person name="Mule G."/>
            <person name="Ngan C.Y."/>
            <person name="Orejas M."/>
            <person name="Orosz E."/>
            <person name="Ouedraogo J.P."/>
            <person name="Overkamp K.M."/>
            <person name="Park H.-S."/>
            <person name="Perrone G."/>
            <person name="Piumi F."/>
            <person name="Punt P.J."/>
            <person name="Ram A.F."/>
            <person name="Ramon A."/>
            <person name="Rauscher S."/>
            <person name="Record E."/>
            <person name="Riano-Pachon D.M."/>
            <person name="Robert V."/>
            <person name="Roehrig J."/>
            <person name="Ruller R."/>
            <person name="Salamov A."/>
            <person name="Salih N.S."/>
            <person name="Samson R.A."/>
            <person name="Sandor E."/>
            <person name="Sanguinetti M."/>
            <person name="Schuetze T."/>
            <person name="Sepcic K."/>
            <person name="Shelest E."/>
            <person name="Sherlock G."/>
            <person name="Sophianopoulou V."/>
            <person name="Squina F.M."/>
            <person name="Sun H."/>
            <person name="Susca A."/>
            <person name="Todd R.B."/>
            <person name="Tsang A."/>
            <person name="Unkles S.E."/>
            <person name="van de Wiele N."/>
            <person name="van Rossen-Uffink D."/>
            <person name="Oliveira J.V."/>
            <person name="Vesth T.C."/>
            <person name="Visser J."/>
            <person name="Yu J.-H."/>
            <person name="Zhou M."/>
            <person name="Andersen M.R."/>
            <person name="Archer D.B."/>
            <person name="Baker S.E."/>
            <person name="Benoit I."/>
            <person name="Brakhage A.A."/>
            <person name="Braus G.H."/>
            <person name="Fischer R."/>
            <person name="Frisvad J.C."/>
            <person name="Goldman G.H."/>
            <person name="Houbraken J."/>
            <person name="Oakley B."/>
            <person name="Pocsi I."/>
            <person name="Scazzocchio C."/>
            <person name="Seiboth B."/>
            <person name="vanKuyk P.A."/>
            <person name="Wortman J."/>
            <person name="Dyer P.S."/>
            <person name="Grigoriev I.V."/>
        </authorList>
    </citation>
    <scope>NUCLEOTIDE SEQUENCE [LARGE SCALE GENOMIC DNA]</scope>
    <source>
        <strain evidence="3">CBS 101740 / IMI 381727 / IBT 21946</strain>
    </source>
</reference>
<dbReference type="GeneID" id="93576621"/>
<sequence>MTMLGPVPTPGLWVHYLIVATSKLLPAPHGFTTIIIIDSRVSTYSRILLLH</sequence>
<evidence type="ECO:0000313" key="2">
    <source>
        <dbReference type="EMBL" id="OJJ74262.1"/>
    </source>
</evidence>
<dbReference type="VEuPathDB" id="FungiDB:ASPBRDRAFT_39380"/>
<dbReference type="Proteomes" id="UP000184499">
    <property type="component" value="Unassembled WGS sequence"/>
</dbReference>
<dbReference type="EMBL" id="KV878681">
    <property type="protein sequence ID" value="OJJ74262.1"/>
    <property type="molecule type" value="Genomic_DNA"/>
</dbReference>
<protein>
    <submittedName>
        <fullName evidence="2">Uncharacterized protein</fullName>
    </submittedName>
</protein>
<name>A0A1L9URL3_ASPBC</name>